<feature type="region of interest" description="Disordered" evidence="1">
    <location>
        <begin position="26"/>
        <end position="66"/>
    </location>
</feature>
<evidence type="ECO:0000313" key="2">
    <source>
        <dbReference type="EMBL" id="GIX90151.1"/>
    </source>
</evidence>
<accession>A0AAV4NZI5</accession>
<sequence>MRGIHPNTIRELFFFSRVIFPASNYLEKSNKENPNQKADQKRRGKFHPRESFSHSSSSSSRLQLRKKKFIKRRKNANSGIKIHAALCRGCKIVEWKKE</sequence>
<reference evidence="2 3" key="1">
    <citation type="submission" date="2021-06" db="EMBL/GenBank/DDBJ databases">
        <title>Caerostris extrusa draft genome.</title>
        <authorList>
            <person name="Kono N."/>
            <person name="Arakawa K."/>
        </authorList>
    </citation>
    <scope>NUCLEOTIDE SEQUENCE [LARGE SCALE GENOMIC DNA]</scope>
</reference>
<dbReference type="AlphaFoldDB" id="A0AAV4NZI5"/>
<dbReference type="EMBL" id="BPLR01003914">
    <property type="protein sequence ID" value="GIX90151.1"/>
    <property type="molecule type" value="Genomic_DNA"/>
</dbReference>
<comment type="caution">
    <text evidence="2">The sequence shown here is derived from an EMBL/GenBank/DDBJ whole genome shotgun (WGS) entry which is preliminary data.</text>
</comment>
<name>A0AAV4NZI5_CAEEX</name>
<gene>
    <name evidence="2" type="ORF">CEXT_35711</name>
</gene>
<protein>
    <submittedName>
        <fullName evidence="2">Uncharacterized protein</fullName>
    </submittedName>
</protein>
<dbReference type="Proteomes" id="UP001054945">
    <property type="component" value="Unassembled WGS sequence"/>
</dbReference>
<evidence type="ECO:0000256" key="1">
    <source>
        <dbReference type="SAM" id="MobiDB-lite"/>
    </source>
</evidence>
<organism evidence="2 3">
    <name type="scientific">Caerostris extrusa</name>
    <name type="common">Bark spider</name>
    <name type="synonym">Caerostris bankana</name>
    <dbReference type="NCBI Taxonomy" id="172846"/>
    <lineage>
        <taxon>Eukaryota</taxon>
        <taxon>Metazoa</taxon>
        <taxon>Ecdysozoa</taxon>
        <taxon>Arthropoda</taxon>
        <taxon>Chelicerata</taxon>
        <taxon>Arachnida</taxon>
        <taxon>Araneae</taxon>
        <taxon>Araneomorphae</taxon>
        <taxon>Entelegynae</taxon>
        <taxon>Araneoidea</taxon>
        <taxon>Araneidae</taxon>
        <taxon>Caerostris</taxon>
    </lineage>
</organism>
<keyword evidence="3" id="KW-1185">Reference proteome</keyword>
<evidence type="ECO:0000313" key="3">
    <source>
        <dbReference type="Proteomes" id="UP001054945"/>
    </source>
</evidence>
<proteinExistence type="predicted"/>